<dbReference type="GO" id="GO:0051497">
    <property type="term" value="P:negative regulation of stress fiber assembly"/>
    <property type="evidence" value="ECO:0007669"/>
    <property type="project" value="TreeGrafter"/>
</dbReference>
<dbReference type="PANTHER" id="PTHR23031">
    <property type="entry name" value="RHOPHILIN"/>
    <property type="match status" value="1"/>
</dbReference>
<sequence>MMLFDFTLSDLHRLRRANSDEQTTPTTVAVVSEQQKTSTTSVVAGRRRRGAEIGLFDELDRTQPGPDCGVGRDCTVKMKDHPLRLTKRGKLQQRRSALNEQIKKQLRLRAGAQNLYNATEDKKIRELVQLELSFLESSLQHLKMELADLNTAWQVYQNDQYEQISLSFIFRHFHLLQACLLSRCANAMPLITLGLKEAKLTDFTVPFQNMLHDYYHQDAALFDNAIKKLNTLRENTMLPSRDEEGVKLLSTYYCQLCHVERRFFYQSVHKDIYFEWFDAFTGVPSVQRSIAFEKGSVLFNIAALYTQIAVNQNRSKVHGCQAAVSNFTDAYNALTHLRSKFANSPSVDMQSEMLEAVLQVIHVHLLLLLLLQWRCNADKSISLFQAQIYECHCEQMFLENEPSNSNNNNHLPTTHMLLAKECAHVAACYASCQTRMSSSAVAPFLPSTWNTLVGVKRSFYTALAHLQTACATLSITDANRNDAKKHFTHLFDIAKFKDCAFTYGVELNQPPATSKAQHLLAQIHLRVTLTTLDECTVKVRLSKQLRKHAALQHILQQAVQDAQAKLQQCETDDKFADLYEAAPIVPISTLKLNNQNLTWQPVQSDEDDLFKLMGPVSTFCTENQFQSIRTLNLVKDSEKSEFGFTVTGDTAPVRVDKVDSRGISGKAGMKSGDVLLKVNGVPVEWECCTNVQQLINATGRTLSITLQPCTQRTAAAVCNTSLPTTNAKTYSPMTTTPSGKINRYDDILQETTNTPGLSNRGRMSSATTKQKNKFSRRSFLNLFNIKRHSKSSSAINTLPTHLR</sequence>
<evidence type="ECO:0000259" key="4">
    <source>
        <dbReference type="PROSITE" id="PS50106"/>
    </source>
</evidence>
<dbReference type="Pfam" id="PF02185">
    <property type="entry name" value="HR1"/>
    <property type="match status" value="1"/>
</dbReference>
<organism evidence="7 8">
    <name type="scientific">Trichinella nelsoni</name>
    <dbReference type="NCBI Taxonomy" id="6336"/>
    <lineage>
        <taxon>Eukaryota</taxon>
        <taxon>Metazoa</taxon>
        <taxon>Ecdysozoa</taxon>
        <taxon>Nematoda</taxon>
        <taxon>Enoplea</taxon>
        <taxon>Dorylaimia</taxon>
        <taxon>Trichinellida</taxon>
        <taxon>Trichinellidae</taxon>
        <taxon>Trichinella</taxon>
    </lineage>
</organism>
<dbReference type="Gene3D" id="1.25.40.280">
    <property type="entry name" value="alix/aip1 like domains"/>
    <property type="match status" value="1"/>
</dbReference>
<feature type="region of interest" description="Disordered" evidence="3">
    <location>
        <begin position="751"/>
        <end position="771"/>
    </location>
</feature>
<name>A0A0V0SCB9_9BILA</name>
<dbReference type="Pfam" id="PF03097">
    <property type="entry name" value="BRO1"/>
    <property type="match status" value="1"/>
</dbReference>
<dbReference type="SUPFAM" id="SSF46585">
    <property type="entry name" value="HR1 repeat"/>
    <property type="match status" value="1"/>
</dbReference>
<dbReference type="InterPro" id="IPR036034">
    <property type="entry name" value="PDZ_sf"/>
</dbReference>
<dbReference type="Proteomes" id="UP000054630">
    <property type="component" value="Unassembled WGS sequence"/>
</dbReference>
<accession>A0A0V0SCB9</accession>
<reference evidence="7 8" key="1">
    <citation type="submission" date="2015-01" db="EMBL/GenBank/DDBJ databases">
        <title>Evolution of Trichinella species and genotypes.</title>
        <authorList>
            <person name="Korhonen P.K."/>
            <person name="Edoardo P."/>
            <person name="Giuseppe L.R."/>
            <person name="Gasser R.B."/>
        </authorList>
    </citation>
    <scope>NUCLEOTIDE SEQUENCE [LARGE SCALE GENOMIC DNA]</scope>
    <source>
        <strain evidence="7">ISS37</strain>
    </source>
</reference>
<dbReference type="InterPro" id="IPR038499">
    <property type="entry name" value="BRO1_sf"/>
</dbReference>
<dbReference type="GO" id="GO:0007165">
    <property type="term" value="P:signal transduction"/>
    <property type="evidence" value="ECO:0007669"/>
    <property type="project" value="InterPro"/>
</dbReference>
<feature type="domain" description="PDZ" evidence="4">
    <location>
        <begin position="630"/>
        <end position="710"/>
    </location>
</feature>
<evidence type="ECO:0000256" key="3">
    <source>
        <dbReference type="SAM" id="MobiDB-lite"/>
    </source>
</evidence>
<dbReference type="SMART" id="SM00228">
    <property type="entry name" value="PDZ"/>
    <property type="match status" value="1"/>
</dbReference>
<evidence type="ECO:0000256" key="2">
    <source>
        <dbReference type="PROSITE-ProRule" id="PRU01207"/>
    </source>
</evidence>
<comment type="caution">
    <text evidence="7">The sequence shown here is derived from an EMBL/GenBank/DDBJ whole genome shotgun (WGS) entry which is preliminary data.</text>
</comment>
<feature type="compositionally biased region" description="Polar residues" evidence="3">
    <location>
        <begin position="751"/>
        <end position="769"/>
    </location>
</feature>
<dbReference type="EMBL" id="JYDL01000018">
    <property type="protein sequence ID" value="KRX24375.1"/>
    <property type="molecule type" value="Genomic_DNA"/>
</dbReference>
<dbReference type="Gene3D" id="1.10.287.160">
    <property type="entry name" value="HR1 repeat"/>
    <property type="match status" value="1"/>
</dbReference>
<dbReference type="Pfam" id="PF00595">
    <property type="entry name" value="PDZ"/>
    <property type="match status" value="1"/>
</dbReference>
<dbReference type="Gene3D" id="2.30.42.10">
    <property type="match status" value="1"/>
</dbReference>
<evidence type="ECO:0000313" key="8">
    <source>
        <dbReference type="Proteomes" id="UP000054630"/>
    </source>
</evidence>
<dbReference type="InterPro" id="IPR047138">
    <property type="entry name" value="RHPN1_2"/>
</dbReference>
<keyword evidence="8" id="KW-1185">Reference proteome</keyword>
<dbReference type="PROSITE" id="PS50106">
    <property type="entry name" value="PDZ"/>
    <property type="match status" value="1"/>
</dbReference>
<evidence type="ECO:0000313" key="7">
    <source>
        <dbReference type="EMBL" id="KRX24375.1"/>
    </source>
</evidence>
<dbReference type="SUPFAM" id="SSF50156">
    <property type="entry name" value="PDZ domain-like"/>
    <property type="match status" value="1"/>
</dbReference>
<feature type="domain" description="REM-1" evidence="6">
    <location>
        <begin position="81"/>
        <end position="155"/>
    </location>
</feature>
<dbReference type="InterPro" id="IPR036274">
    <property type="entry name" value="HR1_rpt_sf"/>
</dbReference>
<evidence type="ECO:0000259" key="6">
    <source>
        <dbReference type="PROSITE" id="PS51860"/>
    </source>
</evidence>
<gene>
    <name evidence="7" type="primary">rhpn2-a</name>
    <name evidence="7" type="ORF">T07_3864</name>
</gene>
<dbReference type="PROSITE" id="PS51860">
    <property type="entry name" value="REM_1"/>
    <property type="match status" value="1"/>
</dbReference>
<keyword evidence="2" id="KW-0175">Coiled coil</keyword>
<proteinExistence type="inferred from homology"/>
<dbReference type="OrthoDB" id="2272012at2759"/>
<feature type="domain" description="BRO1" evidence="5">
    <location>
        <begin position="189"/>
        <end position="616"/>
    </location>
</feature>
<dbReference type="InterPro" id="IPR011072">
    <property type="entry name" value="HR1_rho-bd"/>
</dbReference>
<evidence type="ECO:0000256" key="1">
    <source>
        <dbReference type="ARBA" id="ARBA00010369"/>
    </source>
</evidence>
<dbReference type="InterPro" id="IPR004328">
    <property type="entry name" value="BRO1_dom"/>
</dbReference>
<comment type="similarity">
    <text evidence="1">Belongs to the RHPN family.</text>
</comment>
<dbReference type="InterPro" id="IPR001478">
    <property type="entry name" value="PDZ"/>
</dbReference>
<dbReference type="SMART" id="SM01041">
    <property type="entry name" value="BRO1"/>
    <property type="match status" value="1"/>
</dbReference>
<dbReference type="AlphaFoldDB" id="A0A0V0SCB9"/>
<dbReference type="PANTHER" id="PTHR23031:SF15">
    <property type="entry name" value="LD12055P"/>
    <property type="match status" value="1"/>
</dbReference>
<evidence type="ECO:0000259" key="5">
    <source>
        <dbReference type="PROSITE" id="PS51180"/>
    </source>
</evidence>
<dbReference type="PROSITE" id="PS51180">
    <property type="entry name" value="BRO1"/>
    <property type="match status" value="1"/>
</dbReference>
<dbReference type="STRING" id="6336.A0A0V0SCB9"/>
<protein>
    <submittedName>
        <fullName evidence="7">Rhophilin-2-A</fullName>
    </submittedName>
</protein>